<accession>A0ACB7RN69</accession>
<reference evidence="1" key="1">
    <citation type="submission" date="2020-05" db="EMBL/GenBank/DDBJ databases">
        <title>Large-scale comparative analyses of tick genomes elucidate their genetic diversity and vector capacities.</title>
        <authorList>
            <person name="Jia N."/>
            <person name="Wang J."/>
            <person name="Shi W."/>
            <person name="Du L."/>
            <person name="Sun Y."/>
            <person name="Zhan W."/>
            <person name="Jiang J."/>
            <person name="Wang Q."/>
            <person name="Zhang B."/>
            <person name="Ji P."/>
            <person name="Sakyi L.B."/>
            <person name="Cui X."/>
            <person name="Yuan T."/>
            <person name="Jiang B."/>
            <person name="Yang W."/>
            <person name="Lam T.T.-Y."/>
            <person name="Chang Q."/>
            <person name="Ding S."/>
            <person name="Wang X."/>
            <person name="Zhu J."/>
            <person name="Ruan X."/>
            <person name="Zhao L."/>
            <person name="Wei J."/>
            <person name="Que T."/>
            <person name="Du C."/>
            <person name="Cheng J."/>
            <person name="Dai P."/>
            <person name="Han X."/>
            <person name="Huang E."/>
            <person name="Gao Y."/>
            <person name="Liu J."/>
            <person name="Shao H."/>
            <person name="Ye R."/>
            <person name="Li L."/>
            <person name="Wei W."/>
            <person name="Wang X."/>
            <person name="Wang C."/>
            <person name="Yang T."/>
            <person name="Huo Q."/>
            <person name="Li W."/>
            <person name="Guo W."/>
            <person name="Chen H."/>
            <person name="Zhou L."/>
            <person name="Ni X."/>
            <person name="Tian J."/>
            <person name="Zhou Y."/>
            <person name="Sheng Y."/>
            <person name="Liu T."/>
            <person name="Pan Y."/>
            <person name="Xia L."/>
            <person name="Li J."/>
            <person name="Zhao F."/>
            <person name="Cao W."/>
        </authorList>
    </citation>
    <scope>NUCLEOTIDE SEQUENCE</scope>
    <source>
        <strain evidence="1">Hyas-2018</strain>
    </source>
</reference>
<evidence type="ECO:0000313" key="1">
    <source>
        <dbReference type="EMBL" id="KAH6922342.1"/>
    </source>
</evidence>
<dbReference type="EMBL" id="CM023489">
    <property type="protein sequence ID" value="KAH6922342.1"/>
    <property type="molecule type" value="Genomic_DNA"/>
</dbReference>
<proteinExistence type="predicted"/>
<protein>
    <submittedName>
        <fullName evidence="1">Uncharacterized protein</fullName>
    </submittedName>
</protein>
<keyword evidence="2" id="KW-1185">Reference proteome</keyword>
<comment type="caution">
    <text evidence="1">The sequence shown here is derived from an EMBL/GenBank/DDBJ whole genome shotgun (WGS) entry which is preliminary data.</text>
</comment>
<dbReference type="Proteomes" id="UP000821845">
    <property type="component" value="Chromosome 9"/>
</dbReference>
<name>A0ACB7RN69_HYAAI</name>
<evidence type="ECO:0000313" key="2">
    <source>
        <dbReference type="Proteomes" id="UP000821845"/>
    </source>
</evidence>
<gene>
    <name evidence="1" type="ORF">HPB50_013334</name>
</gene>
<organism evidence="1 2">
    <name type="scientific">Hyalomma asiaticum</name>
    <name type="common">Tick</name>
    <dbReference type="NCBI Taxonomy" id="266040"/>
    <lineage>
        <taxon>Eukaryota</taxon>
        <taxon>Metazoa</taxon>
        <taxon>Ecdysozoa</taxon>
        <taxon>Arthropoda</taxon>
        <taxon>Chelicerata</taxon>
        <taxon>Arachnida</taxon>
        <taxon>Acari</taxon>
        <taxon>Parasitiformes</taxon>
        <taxon>Ixodida</taxon>
        <taxon>Ixodoidea</taxon>
        <taxon>Ixodidae</taxon>
        <taxon>Hyalomminae</taxon>
        <taxon>Hyalomma</taxon>
    </lineage>
</organism>
<sequence>MPKPRKYVVRQVINHPPSGTVKEKKRITGSICRELYTFEESGTRTWEAKLERLYCREHFKGNEATRYGTDNEPLGLQEYARTHNECVSKIGLVVIPAVPWLGYSPDGISEQRGTSVLPEVKCPVQGQHSSIKDLVNAKKLAFVVRDGENYALRHAHKYYSQIQLGMLLLNANVCHFIIYSKVESLVIPLQRDTKHMQQLVERLQYVYFKKVLTMLVDISKALKYDFYHYPVPTYSVFWNI</sequence>